<dbReference type="Pfam" id="PF24758">
    <property type="entry name" value="LRR_At5g56370"/>
    <property type="match status" value="1"/>
</dbReference>
<dbReference type="PANTHER" id="PTHR31900">
    <property type="entry name" value="F-BOX/RNI SUPERFAMILY PROTEIN-RELATED"/>
    <property type="match status" value="1"/>
</dbReference>
<keyword evidence="3" id="KW-1185">Reference proteome</keyword>
<accession>A0AAV9K392</accession>
<protein>
    <recommendedName>
        <fullName evidence="1">F-box/LRR-repeat protein 15/At3g58940/PEG3-like LRR domain-containing protein</fullName>
    </recommendedName>
</protein>
<dbReference type="InterPro" id="IPR032675">
    <property type="entry name" value="LRR_dom_sf"/>
</dbReference>
<dbReference type="PANTHER" id="PTHR31900:SF30">
    <property type="entry name" value="SUPERFAMILY PROTEIN, PUTATIVE-RELATED"/>
    <property type="match status" value="1"/>
</dbReference>
<sequence length="349" mass="39966">MPPKGRKHCRKLPPDFLSDLPDNVINVILMRLPCKEAVRTTSYQRNGGPITKFSLDIAVLKSCPNIDNFVHFLSRNDIQQLFLELPWGFDKLISLKVCNVTISPELLGSLISQCPLLDKLELEISEDSLSDVIEINAPKLRSFDFTGNITFICLMNVPLLAEVSLSLYQGSSMEADYFFFAMFFELCTALERLFLHFNSSEIEPEDDDEVATRLPFDVNCVKYFYLRFLFLEESYDLSHVLCCIRSFPYLEYLEIQVGFGDDGIVESLELEHFTDLTLNHLREIKVERYEGTPPEMQLVKLLLAKSLGLVRMLIDTWIPDDTIVSRPGAFTEVSKFWRASPKAQVVHKA</sequence>
<feature type="domain" description="F-box/LRR-repeat protein 15/At3g58940/PEG3-like LRR" evidence="1">
    <location>
        <begin position="86"/>
        <end position="255"/>
    </location>
</feature>
<evidence type="ECO:0000259" key="1">
    <source>
        <dbReference type="Pfam" id="PF24758"/>
    </source>
</evidence>
<evidence type="ECO:0000313" key="3">
    <source>
        <dbReference type="Proteomes" id="UP001311915"/>
    </source>
</evidence>
<comment type="caution">
    <text evidence="2">The sequence shown here is derived from an EMBL/GenBank/DDBJ whole genome shotgun (WGS) entry which is preliminary data.</text>
</comment>
<name>A0AAV9K392_9SOLN</name>
<dbReference type="AlphaFoldDB" id="A0AAV9K392"/>
<dbReference type="InterPro" id="IPR055411">
    <property type="entry name" value="LRR_FXL15/At3g58940/PEG3-like"/>
</dbReference>
<reference evidence="2 3" key="1">
    <citation type="submission" date="2023-10" db="EMBL/GenBank/DDBJ databases">
        <title>Genome-Wide Identification Analysis in wild type Solanum Pinnatisectum Reveals Some Genes Defensing Phytophthora Infestans.</title>
        <authorList>
            <person name="Sun C."/>
        </authorList>
    </citation>
    <scope>NUCLEOTIDE SEQUENCE [LARGE SCALE GENOMIC DNA]</scope>
    <source>
        <strain evidence="2">LQN</strain>
        <tissue evidence="2">Leaf</tissue>
    </source>
</reference>
<proteinExistence type="predicted"/>
<dbReference type="Proteomes" id="UP001311915">
    <property type="component" value="Unassembled WGS sequence"/>
</dbReference>
<dbReference type="Gene3D" id="3.80.10.10">
    <property type="entry name" value="Ribonuclease Inhibitor"/>
    <property type="match status" value="1"/>
</dbReference>
<dbReference type="SUPFAM" id="SSF52047">
    <property type="entry name" value="RNI-like"/>
    <property type="match status" value="1"/>
</dbReference>
<gene>
    <name evidence="2" type="ORF">R3W88_028568</name>
</gene>
<evidence type="ECO:0000313" key="2">
    <source>
        <dbReference type="EMBL" id="KAK4707643.1"/>
    </source>
</evidence>
<dbReference type="EMBL" id="JAWPEI010000012">
    <property type="protein sequence ID" value="KAK4707643.1"/>
    <property type="molecule type" value="Genomic_DNA"/>
</dbReference>
<organism evidence="2 3">
    <name type="scientific">Solanum pinnatisectum</name>
    <name type="common">tansyleaf nightshade</name>
    <dbReference type="NCBI Taxonomy" id="50273"/>
    <lineage>
        <taxon>Eukaryota</taxon>
        <taxon>Viridiplantae</taxon>
        <taxon>Streptophyta</taxon>
        <taxon>Embryophyta</taxon>
        <taxon>Tracheophyta</taxon>
        <taxon>Spermatophyta</taxon>
        <taxon>Magnoliopsida</taxon>
        <taxon>eudicotyledons</taxon>
        <taxon>Gunneridae</taxon>
        <taxon>Pentapetalae</taxon>
        <taxon>asterids</taxon>
        <taxon>lamiids</taxon>
        <taxon>Solanales</taxon>
        <taxon>Solanaceae</taxon>
        <taxon>Solanoideae</taxon>
        <taxon>Solaneae</taxon>
        <taxon>Solanum</taxon>
    </lineage>
</organism>
<dbReference type="InterPro" id="IPR050232">
    <property type="entry name" value="FBL13/AtMIF1-like"/>
</dbReference>